<dbReference type="RefSeq" id="WP_127764367.1">
    <property type="nucleotide sequence ID" value="NZ_SADE01000001.1"/>
</dbReference>
<protein>
    <submittedName>
        <fullName evidence="2">Uncharacterized protein</fullName>
    </submittedName>
</protein>
<feature type="chain" id="PRO_5019036271" evidence="1">
    <location>
        <begin position="24"/>
        <end position="59"/>
    </location>
</feature>
<name>A0A437QWT7_9PROT</name>
<proteinExistence type="predicted"/>
<evidence type="ECO:0000256" key="1">
    <source>
        <dbReference type="SAM" id="SignalP"/>
    </source>
</evidence>
<dbReference type="AlphaFoldDB" id="A0A437QWT7"/>
<keyword evidence="3" id="KW-1185">Reference proteome</keyword>
<organism evidence="2 3">
    <name type="scientific">Hwanghaeella grinnelliae</name>
    <dbReference type="NCBI Taxonomy" id="2500179"/>
    <lineage>
        <taxon>Bacteria</taxon>
        <taxon>Pseudomonadati</taxon>
        <taxon>Pseudomonadota</taxon>
        <taxon>Alphaproteobacteria</taxon>
        <taxon>Rhodospirillales</taxon>
        <taxon>Rhodospirillaceae</taxon>
        <taxon>Hwanghaeella</taxon>
    </lineage>
</organism>
<dbReference type="EMBL" id="SADE01000001">
    <property type="protein sequence ID" value="RVU38995.1"/>
    <property type="molecule type" value="Genomic_DNA"/>
</dbReference>
<accession>A0A437QWT7</accession>
<comment type="caution">
    <text evidence="2">The sequence shown here is derived from an EMBL/GenBank/DDBJ whole genome shotgun (WGS) entry which is preliminary data.</text>
</comment>
<keyword evidence="1" id="KW-0732">Signal</keyword>
<sequence length="59" mass="6095">MRQIALLGLILCVASLLMSARMADGSVGALVEKSVEILKAVEDDAAQAPGPSSAHFNLD</sequence>
<dbReference type="Proteomes" id="UP000287447">
    <property type="component" value="Unassembled WGS sequence"/>
</dbReference>
<gene>
    <name evidence="2" type="ORF">EOI86_06970</name>
</gene>
<evidence type="ECO:0000313" key="2">
    <source>
        <dbReference type="EMBL" id="RVU38995.1"/>
    </source>
</evidence>
<reference evidence="3" key="1">
    <citation type="submission" date="2019-01" db="EMBL/GenBank/DDBJ databases">
        <title>Gri0909 isolated from a small marine red alga.</title>
        <authorList>
            <person name="Kim J."/>
            <person name="Jeong S.E."/>
            <person name="Jeon C.O."/>
        </authorList>
    </citation>
    <scope>NUCLEOTIDE SEQUENCE [LARGE SCALE GENOMIC DNA]</scope>
    <source>
        <strain evidence="3">Gri0909</strain>
    </source>
</reference>
<evidence type="ECO:0000313" key="3">
    <source>
        <dbReference type="Proteomes" id="UP000287447"/>
    </source>
</evidence>
<feature type="signal peptide" evidence="1">
    <location>
        <begin position="1"/>
        <end position="23"/>
    </location>
</feature>